<feature type="signal peptide" evidence="7">
    <location>
        <begin position="1"/>
        <end position="19"/>
    </location>
</feature>
<dbReference type="InterPro" id="IPR001547">
    <property type="entry name" value="Glyco_hydro_5"/>
</dbReference>
<dbReference type="EC" id="3.2.1.4" evidence="3"/>
<name>A0A433Q556_9FUNG</name>
<evidence type="ECO:0000256" key="6">
    <source>
        <dbReference type="RuleBase" id="RU361153"/>
    </source>
</evidence>
<organism evidence="9 10">
    <name type="scientific">Jimgerdemannia flammicorona</name>
    <dbReference type="NCBI Taxonomy" id="994334"/>
    <lineage>
        <taxon>Eukaryota</taxon>
        <taxon>Fungi</taxon>
        <taxon>Fungi incertae sedis</taxon>
        <taxon>Mucoromycota</taxon>
        <taxon>Mucoromycotina</taxon>
        <taxon>Endogonomycetes</taxon>
        <taxon>Endogonales</taxon>
        <taxon>Endogonaceae</taxon>
        <taxon>Jimgerdemannia</taxon>
    </lineage>
</organism>
<sequence length="332" mass="36789">MRVLSLLLAVVTFTSSATAIVRWAGVNEAGGDFGSKGGVYGTDYTYPTKSSVNYFASKKANVIRVPFLWERLQPNLNQALNATEFGRLNAIVNYATKTKGIYVLLDPHNYARYNGQLIGSSAVPYNSFKKFWRLLATKYKSNGKIIFGLMNEPNTMPTEQVLTAMQAGVDGIRSTNATQLILVPGNAWTGAHSWTQSWYGTSNAQVMLNIKDPHNNYAYDMHQYLDSDYSGTSSSCNSPTVGSDQLATATAWLKTNKKRAFLSEFGFGANPTCYAAANNLLAYLNANHVWIGYTYWASGPMWSNYIYSVEPKQGGDAPQMTHALNKWLRKHK</sequence>
<accession>A0A433Q556</accession>
<dbReference type="SUPFAM" id="SSF51445">
    <property type="entry name" value="(Trans)glycosidases"/>
    <property type="match status" value="1"/>
</dbReference>
<evidence type="ECO:0000256" key="3">
    <source>
        <dbReference type="ARBA" id="ARBA00012601"/>
    </source>
</evidence>
<protein>
    <recommendedName>
        <fullName evidence="3">cellulase</fullName>
        <ecNumber evidence="3">3.2.1.4</ecNumber>
    </recommendedName>
</protein>
<feature type="domain" description="Glycoside hydrolase family 5" evidence="8">
    <location>
        <begin position="33"/>
        <end position="299"/>
    </location>
</feature>
<comment type="similarity">
    <text evidence="2 6">Belongs to the glycosyl hydrolase 5 (cellulase A) family.</text>
</comment>
<keyword evidence="10" id="KW-1185">Reference proteome</keyword>
<comment type="catalytic activity">
    <reaction evidence="1">
        <text>Endohydrolysis of (1-&gt;4)-beta-D-glucosidic linkages in cellulose, lichenin and cereal beta-D-glucans.</text>
        <dbReference type="EC" id="3.2.1.4"/>
    </reaction>
</comment>
<dbReference type="AlphaFoldDB" id="A0A433Q556"/>
<proteinExistence type="inferred from homology"/>
<feature type="chain" id="PRO_5019333438" description="cellulase" evidence="7">
    <location>
        <begin position="20"/>
        <end position="332"/>
    </location>
</feature>
<keyword evidence="7" id="KW-0732">Signal</keyword>
<evidence type="ECO:0000256" key="2">
    <source>
        <dbReference type="ARBA" id="ARBA00005641"/>
    </source>
</evidence>
<dbReference type="PROSITE" id="PS00659">
    <property type="entry name" value="GLYCOSYL_HYDROL_F5"/>
    <property type="match status" value="1"/>
</dbReference>
<reference evidence="9 10" key="1">
    <citation type="journal article" date="2018" name="New Phytol.">
        <title>Phylogenomics of Endogonaceae and evolution of mycorrhizas within Mucoromycota.</title>
        <authorList>
            <person name="Chang Y."/>
            <person name="Desiro A."/>
            <person name="Na H."/>
            <person name="Sandor L."/>
            <person name="Lipzen A."/>
            <person name="Clum A."/>
            <person name="Barry K."/>
            <person name="Grigoriev I.V."/>
            <person name="Martin F.M."/>
            <person name="Stajich J.E."/>
            <person name="Smith M.E."/>
            <person name="Bonito G."/>
            <person name="Spatafora J.W."/>
        </authorList>
    </citation>
    <scope>NUCLEOTIDE SEQUENCE [LARGE SCALE GENOMIC DNA]</scope>
    <source>
        <strain evidence="9 10">AD002</strain>
    </source>
</reference>
<evidence type="ECO:0000256" key="4">
    <source>
        <dbReference type="ARBA" id="ARBA00022801"/>
    </source>
</evidence>
<keyword evidence="4 6" id="KW-0378">Hydrolase</keyword>
<dbReference type="InterPro" id="IPR017853">
    <property type="entry name" value="GH"/>
</dbReference>
<dbReference type="GO" id="GO:0009251">
    <property type="term" value="P:glucan catabolic process"/>
    <property type="evidence" value="ECO:0007669"/>
    <property type="project" value="TreeGrafter"/>
</dbReference>
<gene>
    <name evidence="9" type="ORF">BC938DRAFT_472924</name>
</gene>
<keyword evidence="5 6" id="KW-0326">Glycosidase</keyword>
<dbReference type="PANTHER" id="PTHR34142:SF1">
    <property type="entry name" value="GLYCOSIDE HYDROLASE FAMILY 5 DOMAIN-CONTAINING PROTEIN"/>
    <property type="match status" value="1"/>
</dbReference>
<dbReference type="EMBL" id="RBNJ01014596">
    <property type="protein sequence ID" value="RUS24904.1"/>
    <property type="molecule type" value="Genomic_DNA"/>
</dbReference>
<dbReference type="Pfam" id="PF00150">
    <property type="entry name" value="Cellulase"/>
    <property type="match status" value="1"/>
</dbReference>
<evidence type="ECO:0000256" key="7">
    <source>
        <dbReference type="SAM" id="SignalP"/>
    </source>
</evidence>
<dbReference type="Gene3D" id="3.20.20.80">
    <property type="entry name" value="Glycosidases"/>
    <property type="match status" value="1"/>
</dbReference>
<evidence type="ECO:0000313" key="10">
    <source>
        <dbReference type="Proteomes" id="UP000274822"/>
    </source>
</evidence>
<evidence type="ECO:0000259" key="8">
    <source>
        <dbReference type="Pfam" id="PF00150"/>
    </source>
</evidence>
<evidence type="ECO:0000256" key="1">
    <source>
        <dbReference type="ARBA" id="ARBA00000966"/>
    </source>
</evidence>
<dbReference type="InterPro" id="IPR018087">
    <property type="entry name" value="Glyco_hydro_5_CS"/>
</dbReference>
<evidence type="ECO:0000313" key="9">
    <source>
        <dbReference type="EMBL" id="RUS24904.1"/>
    </source>
</evidence>
<dbReference type="Proteomes" id="UP000274822">
    <property type="component" value="Unassembled WGS sequence"/>
</dbReference>
<comment type="caution">
    <text evidence="9">The sequence shown here is derived from an EMBL/GenBank/DDBJ whole genome shotgun (WGS) entry which is preliminary data.</text>
</comment>
<dbReference type="GO" id="GO:0008810">
    <property type="term" value="F:cellulase activity"/>
    <property type="evidence" value="ECO:0007669"/>
    <property type="project" value="UniProtKB-EC"/>
</dbReference>
<dbReference type="PANTHER" id="PTHR34142">
    <property type="entry name" value="ENDO-BETA-1,4-GLUCANASE A"/>
    <property type="match status" value="1"/>
</dbReference>
<evidence type="ECO:0000256" key="5">
    <source>
        <dbReference type="ARBA" id="ARBA00023295"/>
    </source>
</evidence>